<evidence type="ECO:0000259" key="1">
    <source>
        <dbReference type="Pfam" id="PF13556"/>
    </source>
</evidence>
<protein>
    <submittedName>
        <fullName evidence="2">Helix-turn-helix domain-containing protein</fullName>
    </submittedName>
</protein>
<reference evidence="2" key="1">
    <citation type="submission" date="2020-10" db="EMBL/GenBank/DDBJ databases">
        <authorList>
            <person name="Gilroy R."/>
        </authorList>
    </citation>
    <scope>NUCLEOTIDE SEQUENCE</scope>
    <source>
        <strain evidence="2">ChiBcolR7-354</strain>
    </source>
</reference>
<gene>
    <name evidence="2" type="ORF">IAB77_05390</name>
</gene>
<dbReference type="Pfam" id="PF13556">
    <property type="entry name" value="HTH_30"/>
    <property type="match status" value="1"/>
</dbReference>
<dbReference type="InterPro" id="IPR042070">
    <property type="entry name" value="PucR_C-HTH_sf"/>
</dbReference>
<dbReference type="InterPro" id="IPR025736">
    <property type="entry name" value="PucR_C-HTH_dom"/>
</dbReference>
<sequence>MRSIDFENLESVLLDAILKGAGLQEMFDGVYSCLKLPLICFDTTFHMLAYAFPRPFYYSNWEEIAAQGSASESVIVENNYLEYQEKMYEHGRSQLFDSGTCEGYPQACGPVMAGGRLAAYCGIMVEDCLTGDALKANDLLARASARLIQDRHRAERGGAVERLLINNESGPAEAESLSGALPPPYAFVIFSAEGRGVSTLEYIRGRLCGADGGAVGCLAGEERLYMLLGGLSRPGEIKERLKQLNGIARLYGVRAGTSDIFEPLEEMSERRGQALLALSAGGEGPVNTFRAKYPVIVARCAVGRYGREASSLPALKALGELDCGSDCEYMRTLRLYLKNFRRPAATAEAMGLHRNTVINRIRKIEELLGADLADADTAAAFQLGLELRELAGGGEGGHGHG</sequence>
<dbReference type="AlphaFoldDB" id="A0A9D0ZDN4"/>
<dbReference type="PANTHER" id="PTHR33744">
    <property type="entry name" value="CARBOHYDRATE DIACID REGULATOR"/>
    <property type="match status" value="1"/>
</dbReference>
<evidence type="ECO:0000313" key="2">
    <source>
        <dbReference type="EMBL" id="HIQ78675.1"/>
    </source>
</evidence>
<comment type="caution">
    <text evidence="2">The sequence shown here is derived from an EMBL/GenBank/DDBJ whole genome shotgun (WGS) entry which is preliminary data.</text>
</comment>
<dbReference type="PANTHER" id="PTHR33744:SF1">
    <property type="entry name" value="DNA-BINDING TRANSCRIPTIONAL ACTIVATOR ADER"/>
    <property type="match status" value="1"/>
</dbReference>
<proteinExistence type="predicted"/>
<feature type="domain" description="PucR C-terminal helix-turn-helix" evidence="1">
    <location>
        <begin position="330"/>
        <end position="386"/>
    </location>
</feature>
<dbReference type="EMBL" id="DVGA01000053">
    <property type="protein sequence ID" value="HIQ78675.1"/>
    <property type="molecule type" value="Genomic_DNA"/>
</dbReference>
<dbReference type="InterPro" id="IPR051448">
    <property type="entry name" value="CdaR-like_regulators"/>
</dbReference>
<accession>A0A9D0ZDN4</accession>
<dbReference type="Proteomes" id="UP000824262">
    <property type="component" value="Unassembled WGS sequence"/>
</dbReference>
<name>A0A9D0ZDN4_9FIRM</name>
<reference evidence="2" key="2">
    <citation type="journal article" date="2021" name="PeerJ">
        <title>Extensive microbial diversity within the chicken gut microbiome revealed by metagenomics and culture.</title>
        <authorList>
            <person name="Gilroy R."/>
            <person name="Ravi A."/>
            <person name="Getino M."/>
            <person name="Pursley I."/>
            <person name="Horton D.L."/>
            <person name="Alikhan N.F."/>
            <person name="Baker D."/>
            <person name="Gharbi K."/>
            <person name="Hall N."/>
            <person name="Watson M."/>
            <person name="Adriaenssens E.M."/>
            <person name="Foster-Nyarko E."/>
            <person name="Jarju S."/>
            <person name="Secka A."/>
            <person name="Antonio M."/>
            <person name="Oren A."/>
            <person name="Chaudhuri R.R."/>
            <person name="La Ragione R."/>
            <person name="Hildebrand F."/>
            <person name="Pallen M.J."/>
        </authorList>
    </citation>
    <scope>NUCLEOTIDE SEQUENCE</scope>
    <source>
        <strain evidence="2">ChiBcolR7-354</strain>
    </source>
</reference>
<evidence type="ECO:0000313" key="3">
    <source>
        <dbReference type="Proteomes" id="UP000824262"/>
    </source>
</evidence>
<dbReference type="Gene3D" id="1.10.10.2840">
    <property type="entry name" value="PucR C-terminal helix-turn-helix domain"/>
    <property type="match status" value="1"/>
</dbReference>
<organism evidence="2 3">
    <name type="scientific">Candidatus Scatomorpha intestinavium</name>
    <dbReference type="NCBI Taxonomy" id="2840922"/>
    <lineage>
        <taxon>Bacteria</taxon>
        <taxon>Bacillati</taxon>
        <taxon>Bacillota</taxon>
        <taxon>Clostridia</taxon>
        <taxon>Eubacteriales</taxon>
        <taxon>Candidatus Scatomorpha</taxon>
    </lineage>
</organism>